<evidence type="ECO:0000256" key="6">
    <source>
        <dbReference type="ARBA" id="ARBA00023136"/>
    </source>
</evidence>
<protein>
    <submittedName>
        <fullName evidence="9">Heavy metal-associated domain-containing protein</fullName>
    </submittedName>
</protein>
<accession>A0A399CWQ4</accession>
<dbReference type="InterPro" id="IPR036163">
    <property type="entry name" value="HMA_dom_sf"/>
</dbReference>
<feature type="domain" description="HMA" evidence="8">
    <location>
        <begin position="381"/>
        <end position="445"/>
    </location>
</feature>
<feature type="transmembrane region" description="Helical" evidence="7">
    <location>
        <begin position="349"/>
        <end position="369"/>
    </location>
</feature>
<feature type="transmembrane region" description="Helical" evidence="7">
    <location>
        <begin position="54"/>
        <end position="79"/>
    </location>
</feature>
<dbReference type="Proteomes" id="UP000266441">
    <property type="component" value="Unassembled WGS sequence"/>
</dbReference>
<dbReference type="SUPFAM" id="SSF55008">
    <property type="entry name" value="HMA, heavy metal-associated domain"/>
    <property type="match status" value="1"/>
</dbReference>
<keyword evidence="10" id="KW-1185">Reference proteome</keyword>
<dbReference type="OrthoDB" id="9770315at2"/>
<evidence type="ECO:0000256" key="2">
    <source>
        <dbReference type="ARBA" id="ARBA00006386"/>
    </source>
</evidence>
<dbReference type="PANTHER" id="PTHR34184:SF4">
    <property type="entry name" value="UPF0718 PROTEIN YCGR"/>
    <property type="match status" value="1"/>
</dbReference>
<proteinExistence type="inferred from homology"/>
<dbReference type="CDD" id="cd00371">
    <property type="entry name" value="HMA"/>
    <property type="match status" value="1"/>
</dbReference>
<evidence type="ECO:0000256" key="1">
    <source>
        <dbReference type="ARBA" id="ARBA00004651"/>
    </source>
</evidence>
<feature type="transmembrane region" description="Helical" evidence="7">
    <location>
        <begin position="12"/>
        <end position="33"/>
    </location>
</feature>
<comment type="subcellular location">
    <subcellularLocation>
        <location evidence="1">Cell membrane</location>
        <topology evidence="1">Multi-pass membrane protein</topology>
    </subcellularLocation>
</comment>
<sequence>MLPYIEKYFAELWFLVLEMAPWLLLGLIFAGLLKVYFPQKHIDKYMGKSNFRSAVNASLIGIPMPLCSCGVIPTGISFFRNGASKVATNSFLISTPQTGVDSILATYSMLGWPFAVMRPFVAFFTGIAGGVITKFLVKEKPARPVSAFSNLKLDMATLGKPAVMAVEKSGADCSDASCGCHEPETVDTRHSLVRAADYAFVELLQDIAKWLIIGFMLAALISVALPDEFFSSFQGLGLLELLVILAASIPLYVCATGSIPIAAVLLMKGVSPGAALVFLMAGPATNVATMTVLGKTMGRKSLIAYLSTIIGGALVFGLLVNMLIPADWILDKVVHVHDGGEGHEMLPSWLMWASAIVLVISMIGGYFYGMVQKKTKMEKGEGVTVKVTGMTCSHCESNVKRNLEALDGITSVVADNRSETVKITGSGYDLENVKKTVEGLGYKYVG</sequence>
<dbReference type="Gene3D" id="3.30.70.100">
    <property type="match status" value="1"/>
</dbReference>
<evidence type="ECO:0000256" key="3">
    <source>
        <dbReference type="ARBA" id="ARBA00022475"/>
    </source>
</evidence>
<dbReference type="InterPro" id="IPR006121">
    <property type="entry name" value="HMA_dom"/>
</dbReference>
<feature type="transmembrane region" description="Helical" evidence="7">
    <location>
        <begin position="302"/>
        <end position="324"/>
    </location>
</feature>
<dbReference type="Pfam" id="PF03773">
    <property type="entry name" value="ArsP_1"/>
    <property type="match status" value="1"/>
</dbReference>
<dbReference type="RefSeq" id="WP_119350997.1">
    <property type="nucleotide sequence ID" value="NZ_QWET01000013.1"/>
</dbReference>
<dbReference type="NCBIfam" id="NF033936">
    <property type="entry name" value="CuZnOut_SO0444"/>
    <property type="match status" value="1"/>
</dbReference>
<comment type="similarity">
    <text evidence="2">Belongs to the UPF0718 family.</text>
</comment>
<dbReference type="EMBL" id="QWET01000013">
    <property type="protein sequence ID" value="RIH64165.1"/>
    <property type="molecule type" value="Genomic_DNA"/>
</dbReference>
<dbReference type="PROSITE" id="PS50846">
    <property type="entry name" value="HMA_2"/>
    <property type="match status" value="1"/>
</dbReference>
<evidence type="ECO:0000256" key="7">
    <source>
        <dbReference type="SAM" id="Phobius"/>
    </source>
</evidence>
<dbReference type="AlphaFoldDB" id="A0A399CWQ4"/>
<dbReference type="InterPro" id="IPR052923">
    <property type="entry name" value="UPF0718"/>
</dbReference>
<keyword evidence="6 7" id="KW-0472">Membrane</keyword>
<dbReference type="GO" id="GO:0005886">
    <property type="term" value="C:plasma membrane"/>
    <property type="evidence" value="ECO:0007669"/>
    <property type="project" value="UniProtKB-SubCell"/>
</dbReference>
<gene>
    <name evidence="9" type="ORF">D1164_16555</name>
</gene>
<organism evidence="9 10">
    <name type="scientific">Mariniphaga sediminis</name>
    <dbReference type="NCBI Taxonomy" id="1628158"/>
    <lineage>
        <taxon>Bacteria</taxon>
        <taxon>Pseudomonadati</taxon>
        <taxon>Bacteroidota</taxon>
        <taxon>Bacteroidia</taxon>
        <taxon>Marinilabiliales</taxon>
        <taxon>Prolixibacteraceae</taxon>
        <taxon>Mariniphaga</taxon>
    </lineage>
</organism>
<comment type="caution">
    <text evidence="9">The sequence shown here is derived from an EMBL/GenBank/DDBJ whole genome shotgun (WGS) entry which is preliminary data.</text>
</comment>
<dbReference type="Pfam" id="PF00403">
    <property type="entry name" value="HMA"/>
    <property type="match status" value="1"/>
</dbReference>
<evidence type="ECO:0000313" key="9">
    <source>
        <dbReference type="EMBL" id="RIH64165.1"/>
    </source>
</evidence>
<feature type="transmembrane region" description="Helical" evidence="7">
    <location>
        <begin position="207"/>
        <end position="226"/>
    </location>
</feature>
<evidence type="ECO:0000256" key="5">
    <source>
        <dbReference type="ARBA" id="ARBA00022989"/>
    </source>
</evidence>
<evidence type="ECO:0000256" key="4">
    <source>
        <dbReference type="ARBA" id="ARBA00022692"/>
    </source>
</evidence>
<evidence type="ECO:0000313" key="10">
    <source>
        <dbReference type="Proteomes" id="UP000266441"/>
    </source>
</evidence>
<keyword evidence="5 7" id="KW-1133">Transmembrane helix</keyword>
<dbReference type="GO" id="GO:0046872">
    <property type="term" value="F:metal ion binding"/>
    <property type="evidence" value="ECO:0007669"/>
    <property type="project" value="InterPro"/>
</dbReference>
<dbReference type="InterPro" id="IPR005524">
    <property type="entry name" value="DUF318"/>
</dbReference>
<name>A0A399CWQ4_9BACT</name>
<evidence type="ECO:0000259" key="8">
    <source>
        <dbReference type="PROSITE" id="PS50846"/>
    </source>
</evidence>
<dbReference type="PANTHER" id="PTHR34184">
    <property type="entry name" value="UPF0718 PROTEIN YCGR"/>
    <property type="match status" value="1"/>
</dbReference>
<reference evidence="9 10" key="1">
    <citation type="journal article" date="2015" name="Int. J. Syst. Evol. Microbiol.">
        <title>Mariniphaga sediminis sp. nov., isolated from coastal sediment.</title>
        <authorList>
            <person name="Wang F.Q."/>
            <person name="Shen Q.Y."/>
            <person name="Chen G.J."/>
            <person name="Du Z.J."/>
        </authorList>
    </citation>
    <scope>NUCLEOTIDE SEQUENCE [LARGE SCALE GENOMIC DNA]</scope>
    <source>
        <strain evidence="9 10">SY21</strain>
    </source>
</reference>
<keyword evidence="4 7" id="KW-0812">Transmembrane</keyword>
<feature type="transmembrane region" description="Helical" evidence="7">
    <location>
        <begin position="119"/>
        <end position="137"/>
    </location>
</feature>
<keyword evidence="3" id="KW-1003">Cell membrane</keyword>